<dbReference type="STRING" id="411461.DORFOR_01006"/>
<reference evidence="2 3" key="2">
    <citation type="submission" date="2007-10" db="EMBL/GenBank/DDBJ databases">
        <authorList>
            <person name="Fulton L."/>
            <person name="Clifton S."/>
            <person name="Fulton B."/>
            <person name="Xu J."/>
            <person name="Minx P."/>
            <person name="Pepin K.H."/>
            <person name="Johnson M."/>
            <person name="Thiruvilangam P."/>
            <person name="Bhonagiri V."/>
            <person name="Nash W.E."/>
            <person name="Wang C."/>
            <person name="Mardis E.R."/>
            <person name="Wilson R.K."/>
        </authorList>
    </citation>
    <scope>NUCLEOTIDE SEQUENCE [LARGE SCALE GENOMIC DNA]</scope>
    <source>
        <strain evidence="2 3">ATCC 27755</strain>
    </source>
</reference>
<accession>B0G429</accession>
<organism evidence="2 3">
    <name type="scientific">Dorea formicigenerans ATCC 27755</name>
    <dbReference type="NCBI Taxonomy" id="411461"/>
    <lineage>
        <taxon>Bacteria</taxon>
        <taxon>Bacillati</taxon>
        <taxon>Bacillota</taxon>
        <taxon>Clostridia</taxon>
        <taxon>Lachnospirales</taxon>
        <taxon>Lachnospiraceae</taxon>
        <taxon>Dorea</taxon>
    </lineage>
</organism>
<feature type="region of interest" description="Disordered" evidence="1">
    <location>
        <begin position="122"/>
        <end position="141"/>
    </location>
</feature>
<gene>
    <name evidence="2" type="ORF">DORFOR_01006</name>
</gene>
<dbReference type="EMBL" id="AAXA02000011">
    <property type="protein sequence ID" value="EDR47481.1"/>
    <property type="molecule type" value="Genomic_DNA"/>
</dbReference>
<feature type="compositionally biased region" description="Basic and acidic residues" evidence="1">
    <location>
        <begin position="1"/>
        <end position="13"/>
    </location>
</feature>
<comment type="caution">
    <text evidence="2">The sequence shown here is derived from an EMBL/GenBank/DDBJ whole genome shotgun (WGS) entry which is preliminary data.</text>
</comment>
<dbReference type="AlphaFoldDB" id="B0G429"/>
<evidence type="ECO:0000313" key="2">
    <source>
        <dbReference type="EMBL" id="EDR47481.1"/>
    </source>
</evidence>
<feature type="region of interest" description="Disordered" evidence="1">
    <location>
        <begin position="1"/>
        <end position="33"/>
    </location>
</feature>
<evidence type="ECO:0000313" key="3">
    <source>
        <dbReference type="Proteomes" id="UP000005359"/>
    </source>
</evidence>
<dbReference type="Proteomes" id="UP000005359">
    <property type="component" value="Unassembled WGS sequence"/>
</dbReference>
<reference evidence="2 3" key="1">
    <citation type="submission" date="2007-10" db="EMBL/GenBank/DDBJ databases">
        <title>Draft genome sequence of Dorea formicigenerans(ATCC 27755).</title>
        <authorList>
            <person name="Sudarsanam P."/>
            <person name="Ley R."/>
            <person name="Guruge J."/>
            <person name="Turnbaugh P.J."/>
            <person name="Mahowald M."/>
            <person name="Liep D."/>
            <person name="Gordon J."/>
        </authorList>
    </citation>
    <scope>NUCLEOTIDE SEQUENCE [LARGE SCALE GENOMIC DNA]</scope>
    <source>
        <strain evidence="2 3">ATCC 27755</strain>
    </source>
</reference>
<name>B0G429_9FIRM</name>
<sequence>MENEDKKRVKDQVQDSTDGDGEHSGHSKSLGVDKIVHAKTDHDKKRADKVEADVCICIRISNITGAEQVKQWALEQVAQNHENTAGNQEHGKGVAENFPGARRFTGTSCHRKKRCAAHTEQIGKSGDDCNDRQSQTDSGQRLGGHVWEMTDVNAVNNVVKDINELRKRHRNCKTQNISRDAALTKVMSVRRFCFW</sequence>
<dbReference type="PaxDb" id="411461-DORFOR_01006"/>
<protein>
    <submittedName>
        <fullName evidence="2">Uncharacterized protein</fullName>
    </submittedName>
</protein>
<evidence type="ECO:0000256" key="1">
    <source>
        <dbReference type="SAM" id="MobiDB-lite"/>
    </source>
</evidence>
<proteinExistence type="predicted"/>